<dbReference type="AlphaFoldDB" id="A0ABD3UDF6"/>
<name>A0ABD3UDF6_SINWO</name>
<dbReference type="Proteomes" id="UP001634394">
    <property type="component" value="Unassembled WGS sequence"/>
</dbReference>
<feature type="transmembrane region" description="Helical" evidence="3">
    <location>
        <begin position="12"/>
        <end position="34"/>
    </location>
</feature>
<sequence>MLFPPASPLSPLAFTGVVGAVQGIAILSVVSVIIQEIIKRKQRTCGEPPSNIGDFVLIGKQGDAAFYDCPGIDVFQHDETSTCPIIYCQDDGNYSTPIFQADLNLCNTPDVRNEVIQSTSGEITTPNYPANYNSVSPSTVTVWNIMVPGKDIKFKVEDLNIDDDTEILLLCGLGIIVWYSTNQATIIGSEFTCNKPCAQIAFFYGNGVGGRGFKISFTSDE</sequence>
<comment type="caution">
    <text evidence="2">Lacks conserved residue(s) required for the propagation of feature annotation.</text>
</comment>
<dbReference type="EMBL" id="JBJQND010000016">
    <property type="protein sequence ID" value="KAL3847005.1"/>
    <property type="molecule type" value="Genomic_DNA"/>
</dbReference>
<dbReference type="InterPro" id="IPR000859">
    <property type="entry name" value="CUB_dom"/>
</dbReference>
<evidence type="ECO:0000256" key="1">
    <source>
        <dbReference type="ARBA" id="ARBA00023157"/>
    </source>
</evidence>
<reference evidence="5 6" key="1">
    <citation type="submission" date="2024-11" db="EMBL/GenBank/DDBJ databases">
        <title>Chromosome-level genome assembly of the freshwater bivalve Anodonta woodiana.</title>
        <authorList>
            <person name="Chen X."/>
        </authorList>
    </citation>
    <scope>NUCLEOTIDE SEQUENCE [LARGE SCALE GENOMIC DNA]</scope>
    <source>
        <strain evidence="5">MN2024</strain>
        <tissue evidence="5">Gills</tissue>
    </source>
</reference>
<evidence type="ECO:0000259" key="4">
    <source>
        <dbReference type="PROSITE" id="PS01180"/>
    </source>
</evidence>
<keyword evidence="3" id="KW-0472">Membrane</keyword>
<comment type="caution">
    <text evidence="5">The sequence shown here is derived from an EMBL/GenBank/DDBJ whole genome shotgun (WGS) entry which is preliminary data.</text>
</comment>
<dbReference type="InterPro" id="IPR035914">
    <property type="entry name" value="Sperma_CUB_dom_sf"/>
</dbReference>
<keyword evidence="6" id="KW-1185">Reference proteome</keyword>
<dbReference type="SUPFAM" id="SSF49854">
    <property type="entry name" value="Spermadhesin, CUB domain"/>
    <property type="match status" value="1"/>
</dbReference>
<dbReference type="PROSITE" id="PS01180">
    <property type="entry name" value="CUB"/>
    <property type="match status" value="1"/>
</dbReference>
<keyword evidence="3" id="KW-0812">Transmembrane</keyword>
<keyword evidence="3" id="KW-1133">Transmembrane helix</keyword>
<gene>
    <name evidence="5" type="ORF">ACJMK2_017943</name>
</gene>
<organism evidence="5 6">
    <name type="scientific">Sinanodonta woodiana</name>
    <name type="common">Chinese pond mussel</name>
    <name type="synonym">Anodonta woodiana</name>
    <dbReference type="NCBI Taxonomy" id="1069815"/>
    <lineage>
        <taxon>Eukaryota</taxon>
        <taxon>Metazoa</taxon>
        <taxon>Spiralia</taxon>
        <taxon>Lophotrochozoa</taxon>
        <taxon>Mollusca</taxon>
        <taxon>Bivalvia</taxon>
        <taxon>Autobranchia</taxon>
        <taxon>Heteroconchia</taxon>
        <taxon>Palaeoheterodonta</taxon>
        <taxon>Unionida</taxon>
        <taxon>Unionoidea</taxon>
        <taxon>Unionidae</taxon>
        <taxon>Unioninae</taxon>
        <taxon>Sinanodonta</taxon>
    </lineage>
</organism>
<evidence type="ECO:0000313" key="6">
    <source>
        <dbReference type="Proteomes" id="UP001634394"/>
    </source>
</evidence>
<keyword evidence="1" id="KW-1015">Disulfide bond</keyword>
<dbReference type="Pfam" id="PF00431">
    <property type="entry name" value="CUB"/>
    <property type="match status" value="1"/>
</dbReference>
<protein>
    <recommendedName>
        <fullName evidence="4">CUB domain-containing protein</fullName>
    </recommendedName>
</protein>
<dbReference type="Gene3D" id="2.60.120.290">
    <property type="entry name" value="Spermadhesin, CUB domain"/>
    <property type="match status" value="1"/>
</dbReference>
<feature type="domain" description="CUB" evidence="4">
    <location>
        <begin position="106"/>
        <end position="221"/>
    </location>
</feature>
<dbReference type="CDD" id="cd00041">
    <property type="entry name" value="CUB"/>
    <property type="match status" value="1"/>
</dbReference>
<accession>A0ABD3UDF6</accession>
<proteinExistence type="predicted"/>
<evidence type="ECO:0000313" key="5">
    <source>
        <dbReference type="EMBL" id="KAL3847005.1"/>
    </source>
</evidence>
<evidence type="ECO:0000256" key="3">
    <source>
        <dbReference type="SAM" id="Phobius"/>
    </source>
</evidence>
<evidence type="ECO:0000256" key="2">
    <source>
        <dbReference type="PROSITE-ProRule" id="PRU00059"/>
    </source>
</evidence>